<dbReference type="Proteomes" id="UP000317369">
    <property type="component" value="Chromosome"/>
</dbReference>
<name>A0A517YVF6_9BACT</name>
<evidence type="ECO:0000313" key="2">
    <source>
        <dbReference type="EMBL" id="QDU34210.1"/>
    </source>
</evidence>
<evidence type="ECO:0000256" key="1">
    <source>
        <dbReference type="SAM" id="Phobius"/>
    </source>
</evidence>
<keyword evidence="1" id="KW-0472">Membrane</keyword>
<dbReference type="Gene3D" id="1.25.40.10">
    <property type="entry name" value="Tetratricopeptide repeat domain"/>
    <property type="match status" value="1"/>
</dbReference>
<dbReference type="AlphaFoldDB" id="A0A517YVF6"/>
<protein>
    <submittedName>
        <fullName evidence="2">Uncharacterized protein</fullName>
    </submittedName>
</protein>
<gene>
    <name evidence="2" type="ORF">KS4_22750</name>
</gene>
<accession>A0A517YVF6</accession>
<proteinExistence type="predicted"/>
<dbReference type="InterPro" id="IPR011990">
    <property type="entry name" value="TPR-like_helical_dom_sf"/>
</dbReference>
<feature type="transmembrane region" description="Helical" evidence="1">
    <location>
        <begin position="81"/>
        <end position="103"/>
    </location>
</feature>
<sequence length="368" mass="41458">MTQEMQQTAEAGVEQEVVLDEAEKQEERKASRPLRAQTLLAGAVVMLVITLLIVAFISAVVLDGRYGMDRVVAVYTPGSMVFIYTAMLLPALLTGVIGVALLIMGSLRAGIWGNEAKRMAEMQTEMMQRLDEMNDRLLLSETAKKIAYRWHDVDALRKSIREDINAKRFDAALALIGEMSESYGHVEESENFRDEIHAARRAEMESKITVAITQIEKVLDENDYEKAMQDARRLMRLYPESERAKAMPERVADARDDYKNQVEREFLVAAGKDDVNRAMDLLKVLDVYLTPSEAEPLREVARGVIGKLRDNLGVQFKMAVHDGEWRAAVKVGGQLVEEFPNTRMAAEVRGLMDELKKRVGEMETQGAY</sequence>
<keyword evidence="1" id="KW-0812">Transmembrane</keyword>
<reference evidence="2 3" key="1">
    <citation type="submission" date="2019-02" db="EMBL/GenBank/DDBJ databases">
        <title>Deep-cultivation of Planctomycetes and their phenomic and genomic characterization uncovers novel biology.</title>
        <authorList>
            <person name="Wiegand S."/>
            <person name="Jogler M."/>
            <person name="Boedeker C."/>
            <person name="Pinto D."/>
            <person name="Vollmers J."/>
            <person name="Rivas-Marin E."/>
            <person name="Kohn T."/>
            <person name="Peeters S.H."/>
            <person name="Heuer A."/>
            <person name="Rast P."/>
            <person name="Oberbeckmann S."/>
            <person name="Bunk B."/>
            <person name="Jeske O."/>
            <person name="Meyerdierks A."/>
            <person name="Storesund J.E."/>
            <person name="Kallscheuer N."/>
            <person name="Luecker S."/>
            <person name="Lage O.M."/>
            <person name="Pohl T."/>
            <person name="Merkel B.J."/>
            <person name="Hornburger P."/>
            <person name="Mueller R.-W."/>
            <person name="Bruemmer F."/>
            <person name="Labrenz M."/>
            <person name="Spormann A.M."/>
            <person name="Op den Camp H."/>
            <person name="Overmann J."/>
            <person name="Amann R."/>
            <person name="Jetten M.S.M."/>
            <person name="Mascher T."/>
            <person name="Medema M.H."/>
            <person name="Devos D.P."/>
            <person name="Kaster A.-K."/>
            <person name="Ovreas L."/>
            <person name="Rohde M."/>
            <person name="Galperin M.Y."/>
            <person name="Jogler C."/>
        </authorList>
    </citation>
    <scope>NUCLEOTIDE SEQUENCE [LARGE SCALE GENOMIC DNA]</scope>
    <source>
        <strain evidence="2 3">KS4</strain>
    </source>
</reference>
<dbReference type="RefSeq" id="WP_145077869.1">
    <property type="nucleotide sequence ID" value="NZ_CP036425.1"/>
</dbReference>
<feature type="transmembrane region" description="Helical" evidence="1">
    <location>
        <begin position="38"/>
        <end position="61"/>
    </location>
</feature>
<keyword evidence="3" id="KW-1185">Reference proteome</keyword>
<keyword evidence="1" id="KW-1133">Transmembrane helix</keyword>
<dbReference type="OrthoDB" id="282943at2"/>
<organism evidence="2 3">
    <name type="scientific">Poriferisphaera corsica</name>
    <dbReference type="NCBI Taxonomy" id="2528020"/>
    <lineage>
        <taxon>Bacteria</taxon>
        <taxon>Pseudomonadati</taxon>
        <taxon>Planctomycetota</taxon>
        <taxon>Phycisphaerae</taxon>
        <taxon>Phycisphaerales</taxon>
        <taxon>Phycisphaeraceae</taxon>
        <taxon>Poriferisphaera</taxon>
    </lineage>
</organism>
<dbReference type="KEGG" id="pcor:KS4_22750"/>
<evidence type="ECO:0000313" key="3">
    <source>
        <dbReference type="Proteomes" id="UP000317369"/>
    </source>
</evidence>
<dbReference type="EMBL" id="CP036425">
    <property type="protein sequence ID" value="QDU34210.1"/>
    <property type="molecule type" value="Genomic_DNA"/>
</dbReference>